<evidence type="ECO:0000256" key="1">
    <source>
        <dbReference type="SAM" id="SignalP"/>
    </source>
</evidence>
<reference evidence="2 3" key="1">
    <citation type="submission" date="2016-10" db="EMBL/GenBank/DDBJ databases">
        <authorList>
            <person name="de Groot N.N."/>
        </authorList>
    </citation>
    <scope>NUCLEOTIDE SEQUENCE [LARGE SCALE GENOMIC DNA]</scope>
    <source>
        <strain evidence="2 3">DSM 25927</strain>
    </source>
</reference>
<dbReference type="Proteomes" id="UP000199233">
    <property type="component" value="Unassembled WGS sequence"/>
</dbReference>
<evidence type="ECO:0000313" key="3">
    <source>
        <dbReference type="Proteomes" id="UP000199233"/>
    </source>
</evidence>
<dbReference type="AlphaFoldDB" id="A0A1H9BZ97"/>
<evidence type="ECO:0000313" key="2">
    <source>
        <dbReference type="EMBL" id="SEP94249.1"/>
    </source>
</evidence>
<sequence>MQDFKPRRFLPRAQLLGALLGTLVCVSAQAGAPQTLAQLADGSFIASNSGQRYVRQKQLMTRQCLQLGMRRGLTRETDAALVNRCDYPVMVSYCVDTPAALRHRCDAITGPSADSHLLAPNASLMIGAGLPISADYPVNFIACRSTPGAISTLTGAHHGECLSPDAHLAQLP</sequence>
<dbReference type="EMBL" id="FOFS01000002">
    <property type="protein sequence ID" value="SEP94249.1"/>
    <property type="molecule type" value="Genomic_DNA"/>
</dbReference>
<gene>
    <name evidence="2" type="ORF">SAMN04488038_102290</name>
</gene>
<dbReference type="RefSeq" id="WP_093282390.1">
    <property type="nucleotide sequence ID" value="NZ_FOFS01000002.1"/>
</dbReference>
<protein>
    <submittedName>
        <fullName evidence="2">Uncharacterized protein</fullName>
    </submittedName>
</protein>
<proteinExistence type="predicted"/>
<feature type="chain" id="PRO_5011651823" evidence="1">
    <location>
        <begin position="31"/>
        <end position="172"/>
    </location>
</feature>
<name>A0A1H9BZ97_9GAMM</name>
<organism evidence="2 3">
    <name type="scientific">Solimonas aquatica</name>
    <dbReference type="NCBI Taxonomy" id="489703"/>
    <lineage>
        <taxon>Bacteria</taxon>
        <taxon>Pseudomonadati</taxon>
        <taxon>Pseudomonadota</taxon>
        <taxon>Gammaproteobacteria</taxon>
        <taxon>Nevskiales</taxon>
        <taxon>Nevskiaceae</taxon>
        <taxon>Solimonas</taxon>
    </lineage>
</organism>
<dbReference type="STRING" id="489703.SAMN04488038_102290"/>
<dbReference type="OrthoDB" id="7068966at2"/>
<feature type="signal peptide" evidence="1">
    <location>
        <begin position="1"/>
        <end position="30"/>
    </location>
</feature>
<keyword evidence="1" id="KW-0732">Signal</keyword>
<accession>A0A1H9BZ97</accession>
<keyword evidence="3" id="KW-1185">Reference proteome</keyword>